<reference evidence="6" key="1">
    <citation type="journal article" date="2011" name="Genome Biol.">
        <title>The draft genome of the carcinogenic human liver fluke Clonorchis sinensis.</title>
        <authorList>
            <person name="Wang X."/>
            <person name="Chen W."/>
            <person name="Huang Y."/>
            <person name="Sun J."/>
            <person name="Men J."/>
            <person name="Liu H."/>
            <person name="Luo F."/>
            <person name="Guo L."/>
            <person name="Lv X."/>
            <person name="Deng C."/>
            <person name="Zhou C."/>
            <person name="Fan Y."/>
            <person name="Li X."/>
            <person name="Huang L."/>
            <person name="Hu Y."/>
            <person name="Liang C."/>
            <person name="Hu X."/>
            <person name="Xu J."/>
            <person name="Yu X."/>
        </authorList>
    </citation>
    <scope>NUCLEOTIDE SEQUENCE [LARGE SCALE GENOMIC DNA]</scope>
    <source>
        <strain evidence="6">Henan</strain>
    </source>
</reference>
<evidence type="ECO:0000313" key="6">
    <source>
        <dbReference type="EMBL" id="GAA54963.1"/>
    </source>
</evidence>
<dbReference type="SUPFAM" id="SSF52058">
    <property type="entry name" value="L domain-like"/>
    <property type="match status" value="1"/>
</dbReference>
<feature type="region of interest" description="Disordered" evidence="4">
    <location>
        <begin position="186"/>
        <end position="281"/>
    </location>
</feature>
<dbReference type="SMART" id="SM00446">
    <property type="entry name" value="LRRcap"/>
    <property type="match status" value="1"/>
</dbReference>
<keyword evidence="1" id="KW-0433">Leucine-rich repeat</keyword>
<keyword evidence="2" id="KW-0677">Repeat</keyword>
<dbReference type="Pfam" id="PF14580">
    <property type="entry name" value="LRR_9"/>
    <property type="match status" value="1"/>
</dbReference>
<proteinExistence type="inferred from homology"/>
<dbReference type="InterPro" id="IPR045081">
    <property type="entry name" value="AN32"/>
</dbReference>
<evidence type="ECO:0000259" key="5">
    <source>
        <dbReference type="SMART" id="SM00446"/>
    </source>
</evidence>
<dbReference type="InterPro" id="IPR003603">
    <property type="entry name" value="U2A'_phosphoprotein32A_C"/>
</dbReference>
<gene>
    <name evidence="6" type="ORF">CLF_106217</name>
</gene>
<dbReference type="EMBL" id="DF143945">
    <property type="protein sequence ID" value="GAA54963.1"/>
    <property type="molecule type" value="Genomic_DNA"/>
</dbReference>
<evidence type="ECO:0000256" key="2">
    <source>
        <dbReference type="ARBA" id="ARBA00022737"/>
    </source>
</evidence>
<comment type="similarity">
    <text evidence="3">Belongs to the ANP32 family.</text>
</comment>
<dbReference type="Gene3D" id="3.80.10.10">
    <property type="entry name" value="Ribonuclease Inhibitor"/>
    <property type="match status" value="1"/>
</dbReference>
<evidence type="ECO:0000256" key="3">
    <source>
        <dbReference type="ARBA" id="ARBA00025777"/>
    </source>
</evidence>
<dbReference type="GO" id="GO:0042393">
    <property type="term" value="F:histone binding"/>
    <property type="evidence" value="ECO:0007669"/>
    <property type="project" value="TreeGrafter"/>
</dbReference>
<feature type="domain" description="U2A'/phosphoprotein 32 family A C-terminal" evidence="5">
    <location>
        <begin position="128"/>
        <end position="146"/>
    </location>
</feature>
<organism evidence="6 7">
    <name type="scientific">Clonorchis sinensis</name>
    <name type="common">Chinese liver fluke</name>
    <dbReference type="NCBI Taxonomy" id="79923"/>
    <lineage>
        <taxon>Eukaryota</taxon>
        <taxon>Metazoa</taxon>
        <taxon>Spiralia</taxon>
        <taxon>Lophotrochozoa</taxon>
        <taxon>Platyhelminthes</taxon>
        <taxon>Trematoda</taxon>
        <taxon>Digenea</taxon>
        <taxon>Opisthorchiida</taxon>
        <taxon>Opisthorchiata</taxon>
        <taxon>Opisthorchiidae</taxon>
        <taxon>Clonorchis</taxon>
    </lineage>
</organism>
<evidence type="ECO:0000313" key="7">
    <source>
        <dbReference type="Proteomes" id="UP000008909"/>
    </source>
</evidence>
<dbReference type="PANTHER" id="PTHR11375:SF0">
    <property type="entry name" value="ACIDIC LEUCINE-RICH NUCLEAR PHOSPHOPROTEIN 32 FAMILY MEMBER A"/>
    <property type="match status" value="1"/>
</dbReference>
<dbReference type="InterPro" id="IPR032675">
    <property type="entry name" value="LRR_dom_sf"/>
</dbReference>
<dbReference type="AlphaFoldDB" id="G7YPT2"/>
<evidence type="ECO:0000256" key="1">
    <source>
        <dbReference type="ARBA" id="ARBA00022614"/>
    </source>
</evidence>
<dbReference type="PANTHER" id="PTHR11375">
    <property type="entry name" value="ACIDIC LEUCINE-RICH NUCLEAR PHOSPHOPROTEIN 32"/>
    <property type="match status" value="1"/>
</dbReference>
<reference key="2">
    <citation type="submission" date="2011-10" db="EMBL/GenBank/DDBJ databases">
        <title>The genome and transcriptome sequence of Clonorchis sinensis provide insights into the carcinogenic liver fluke.</title>
        <authorList>
            <person name="Wang X."/>
            <person name="Huang Y."/>
            <person name="Chen W."/>
            <person name="Liu H."/>
            <person name="Guo L."/>
            <person name="Chen Y."/>
            <person name="Luo F."/>
            <person name="Zhou W."/>
            <person name="Sun J."/>
            <person name="Mao Q."/>
            <person name="Liang P."/>
            <person name="Zhou C."/>
            <person name="Tian Y."/>
            <person name="Men J."/>
            <person name="Lv X."/>
            <person name="Huang L."/>
            <person name="Zhou J."/>
            <person name="Hu Y."/>
            <person name="Li R."/>
            <person name="Zhang F."/>
            <person name="Lei H."/>
            <person name="Li X."/>
            <person name="Hu X."/>
            <person name="Liang C."/>
            <person name="Xu J."/>
            <person name="Wu Z."/>
            <person name="Yu X."/>
        </authorList>
    </citation>
    <scope>NUCLEOTIDE SEQUENCE</scope>
    <source>
        <strain>Henan</strain>
    </source>
</reference>
<name>G7YPT2_CLOSI</name>
<protein>
    <submittedName>
        <fullName evidence="6">Acidic leucine-rich nuclear phosphoprotein 32-related protein</fullName>
    </submittedName>
</protein>
<feature type="compositionally biased region" description="Acidic residues" evidence="4">
    <location>
        <begin position="192"/>
        <end position="212"/>
    </location>
</feature>
<evidence type="ECO:0000256" key="4">
    <source>
        <dbReference type="SAM" id="MobiDB-lite"/>
    </source>
</evidence>
<accession>G7YPT2</accession>
<dbReference type="GO" id="GO:0005634">
    <property type="term" value="C:nucleus"/>
    <property type="evidence" value="ECO:0007669"/>
    <property type="project" value="TreeGrafter"/>
</dbReference>
<dbReference type="InterPro" id="IPR001611">
    <property type="entry name" value="Leu-rich_rpt"/>
</dbReference>
<dbReference type="PROSITE" id="PS51450">
    <property type="entry name" value="LRR"/>
    <property type="match status" value="3"/>
</dbReference>
<dbReference type="Proteomes" id="UP000008909">
    <property type="component" value="Unassembled WGS sequence"/>
</dbReference>
<sequence length="572" mass="63591">MTFMTLPQRIELEQGKKAPSEIKELTLSHSKSTVIEGLSDEFTNLEVLNLVSVGLEDLSGLPKLPSLKILDLSNNAISGGLEALLNCPNLETLNLSANKVATIDALLPLAKLSCLSSIDLFNCEVTGLENYRKTVFAALPNLKYLDGLDDCVFSAFRTGNESPCGGRTRSRIVVCSLGYLKSDAEVANGDEKADDDEEKDSDDDEEEEEEYGIEALQRSGDLEDDDEDYAPGVTGPRRPGSKRRRSDLAPVADDDLDDEAPVIKHKATEETEGHVNNGATLERNYRPFDDYRGVQRSGREATDWKLRHYSVFAYPGEVAPPARVQKLLCCVSHSYRFKLTDVGDTTGFYANKSTWWFWLRTSGDARTATAGYVGVGIVVSDRADWIIISDRNISVDTDASLPYNHKWSLTFPPEAIISGEVCEDLCDKISAFVDRESGQRWIIAGQDKTNQYISFIVPRSELWISEARGENTAIKPPASAGRIGIITSERQFDWFAVIAESVRRTLDDVQIVAGESIVDLEYADDIFKDQSEAQALLNRLTTIIPSFGMRLAKSCFRTYSLRTYPLQFKENH</sequence>
<keyword evidence="7" id="KW-1185">Reference proteome</keyword>